<dbReference type="Proteomes" id="UP000050996">
    <property type="component" value="Unassembled WGS sequence"/>
</dbReference>
<keyword evidence="2" id="KW-1185">Reference proteome</keyword>
<dbReference type="PANTHER" id="PTHR35368">
    <property type="entry name" value="HYDROPEROXIDE REDUCTASE"/>
    <property type="match status" value="1"/>
</dbReference>
<accession>A0A0Q3VJH5</accession>
<sequence>MLNPHAVCDGGDLDCGSGLLLIINKSMSPLDPGQVLEIRSRERTVADDLPAWCRMVKHEFIGSEPGENTVRYFVRKGQSKSALESDLAAAKGYKWNVRVQGEKDLKAKVFARNHHFYSGQPAEFSARVDAPSSIDYFIASLASCLTVGFKAHASRRNVVVDQIELSLKGSIENILSHMEIEENGSPSIQQISGTCYVSSAADEDLLKEIWQITLNKSPIYQTLKKAVEIKLTFSIVY</sequence>
<dbReference type="CDD" id="cd00291">
    <property type="entry name" value="SirA_YedF_YeeD"/>
    <property type="match status" value="1"/>
</dbReference>
<dbReference type="InterPro" id="IPR003718">
    <property type="entry name" value="OsmC/Ohr_fam"/>
</dbReference>
<dbReference type="InterPro" id="IPR015946">
    <property type="entry name" value="KH_dom-like_a/b"/>
</dbReference>
<comment type="caution">
    <text evidence="1">The sequence shown here is derived from an EMBL/GenBank/DDBJ whole genome shotgun (WGS) entry which is preliminary data.</text>
</comment>
<dbReference type="Gene3D" id="3.30.110.40">
    <property type="entry name" value="TusA-like domain"/>
    <property type="match status" value="1"/>
</dbReference>
<dbReference type="RefSeq" id="WP_053477372.1">
    <property type="nucleotide sequence ID" value="NZ_CP041305.1"/>
</dbReference>
<dbReference type="PANTHER" id="PTHR35368:SF1">
    <property type="entry name" value="HYDROPEROXIDE REDUCTASE"/>
    <property type="match status" value="1"/>
</dbReference>
<dbReference type="AlphaFoldDB" id="A0A0Q3VJH5"/>
<dbReference type="InterPro" id="IPR036102">
    <property type="entry name" value="OsmC/Ohrsf"/>
</dbReference>
<dbReference type="InterPro" id="IPR036868">
    <property type="entry name" value="TusA-like_sf"/>
</dbReference>
<reference evidence="1 2" key="1">
    <citation type="submission" date="2015-09" db="EMBL/GenBank/DDBJ databases">
        <title>Genome sequencing project for genomic taxonomy and phylogenomics of Bacillus-like bacteria.</title>
        <authorList>
            <person name="Liu B."/>
            <person name="Wang J."/>
            <person name="Zhu Y."/>
            <person name="Liu G."/>
            <person name="Chen Q."/>
            <person name="Chen Z."/>
            <person name="Lan J."/>
            <person name="Che J."/>
            <person name="Ge C."/>
            <person name="Shi H."/>
            <person name="Pan Z."/>
            <person name="Liu X."/>
        </authorList>
    </citation>
    <scope>NUCLEOTIDE SEQUENCE [LARGE SCALE GENOMIC DNA]</scope>
    <source>
        <strain evidence="1 2">FJAT-18043</strain>
    </source>
</reference>
<organism evidence="1 2">
    <name type="scientific">Cytobacillus solani</name>
    <dbReference type="NCBI Taxonomy" id="1637975"/>
    <lineage>
        <taxon>Bacteria</taxon>
        <taxon>Bacillati</taxon>
        <taxon>Bacillota</taxon>
        <taxon>Bacilli</taxon>
        <taxon>Bacillales</taxon>
        <taxon>Bacillaceae</taxon>
        <taxon>Cytobacillus</taxon>
    </lineage>
</organism>
<evidence type="ECO:0000313" key="1">
    <source>
        <dbReference type="EMBL" id="KQL20879.1"/>
    </source>
</evidence>
<dbReference type="PATRIC" id="fig|1637975.4.peg.4235"/>
<dbReference type="STRING" id="1637975.AN957_21275"/>
<dbReference type="Pfam" id="PF02566">
    <property type="entry name" value="OsmC"/>
    <property type="match status" value="1"/>
</dbReference>
<protein>
    <submittedName>
        <fullName evidence="1">Osmotically inducible protein OsmC</fullName>
    </submittedName>
</protein>
<dbReference type="SUPFAM" id="SSF82784">
    <property type="entry name" value="OsmC-like"/>
    <property type="match status" value="1"/>
</dbReference>
<evidence type="ECO:0000313" key="2">
    <source>
        <dbReference type="Proteomes" id="UP000050996"/>
    </source>
</evidence>
<name>A0A0Q3VJH5_9BACI</name>
<dbReference type="SUPFAM" id="SSF64307">
    <property type="entry name" value="SirA-like"/>
    <property type="match status" value="1"/>
</dbReference>
<dbReference type="InterPro" id="IPR052924">
    <property type="entry name" value="OsmC/Ohr_hydroprdx_reductase"/>
</dbReference>
<dbReference type="EMBL" id="LJIX01000006">
    <property type="protein sequence ID" value="KQL20879.1"/>
    <property type="molecule type" value="Genomic_DNA"/>
</dbReference>
<dbReference type="Gene3D" id="3.30.300.20">
    <property type="match status" value="1"/>
</dbReference>
<gene>
    <name evidence="1" type="ORF">AN957_21275</name>
</gene>
<proteinExistence type="predicted"/>